<name>A0A516KDL2_9BACI</name>
<dbReference type="Gene3D" id="3.30.460.10">
    <property type="entry name" value="Beta Polymerase, domain 2"/>
    <property type="match status" value="1"/>
</dbReference>
<dbReference type="InterPro" id="IPR041633">
    <property type="entry name" value="Polbeta"/>
</dbReference>
<proteinExistence type="predicted"/>
<dbReference type="AlphaFoldDB" id="A0A516KDL2"/>
<dbReference type="InterPro" id="IPR043519">
    <property type="entry name" value="NT_sf"/>
</dbReference>
<dbReference type="GO" id="GO:0016740">
    <property type="term" value="F:transferase activity"/>
    <property type="evidence" value="ECO:0007669"/>
    <property type="project" value="UniProtKB-KW"/>
</dbReference>
<dbReference type="EMBL" id="CP041666">
    <property type="protein sequence ID" value="QDP39491.1"/>
    <property type="molecule type" value="Genomic_DNA"/>
</dbReference>
<keyword evidence="3" id="KW-1185">Reference proteome</keyword>
<dbReference type="CDD" id="cd05403">
    <property type="entry name" value="NT_KNTase_like"/>
    <property type="match status" value="1"/>
</dbReference>
<dbReference type="OrthoDB" id="9809668at2"/>
<evidence type="ECO:0000259" key="1">
    <source>
        <dbReference type="Pfam" id="PF18765"/>
    </source>
</evidence>
<organism evidence="2 3">
    <name type="scientific">Radiobacillus deserti</name>
    <dbReference type="NCBI Taxonomy" id="2594883"/>
    <lineage>
        <taxon>Bacteria</taxon>
        <taxon>Bacillati</taxon>
        <taxon>Bacillota</taxon>
        <taxon>Bacilli</taxon>
        <taxon>Bacillales</taxon>
        <taxon>Bacillaceae</taxon>
        <taxon>Radiobacillus</taxon>
    </lineage>
</organism>
<feature type="domain" description="Polymerase beta nucleotidyltransferase" evidence="1">
    <location>
        <begin position="41"/>
        <end position="116"/>
    </location>
</feature>
<evidence type="ECO:0000313" key="2">
    <source>
        <dbReference type="EMBL" id="QDP39491.1"/>
    </source>
</evidence>
<dbReference type="PANTHER" id="PTHR43852:SF2">
    <property type="entry name" value="PROTEIN ADENYLYLTRANSFERASE MNTA"/>
    <property type="match status" value="1"/>
</dbReference>
<dbReference type="InterPro" id="IPR052930">
    <property type="entry name" value="TA_antitoxin_MntA"/>
</dbReference>
<dbReference type="SUPFAM" id="SSF81301">
    <property type="entry name" value="Nucleotidyltransferase"/>
    <property type="match status" value="1"/>
</dbReference>
<dbReference type="PANTHER" id="PTHR43852">
    <property type="entry name" value="NUCLEOTIDYLTRANSFERASE"/>
    <property type="match status" value="1"/>
</dbReference>
<reference evidence="2 3" key="1">
    <citation type="submission" date="2019-07" db="EMBL/GenBank/DDBJ databases">
        <authorList>
            <person name="Li J."/>
        </authorList>
    </citation>
    <scope>NUCLEOTIDE SEQUENCE [LARGE SCALE GENOMIC DNA]</scope>
    <source>
        <strain evidence="2 3">TKL69</strain>
    </source>
</reference>
<accession>A0A516KDL2</accession>
<sequence length="124" mass="14514">MPEDRYFLAIPSCYNGNRKWGDVMRENILKELKTIILNVLKEENVKVYLFGSWARQEEKNSSDIDIAVESRSQISLSKWAELLEKVEESTIPYHVDIVNMDDASMELKENVRKEGVEWKDCSKE</sequence>
<protein>
    <submittedName>
        <fullName evidence="2">Nucleotidyltransferase domain-containing protein</fullName>
    </submittedName>
</protein>
<dbReference type="Proteomes" id="UP000315215">
    <property type="component" value="Chromosome"/>
</dbReference>
<gene>
    <name evidence="2" type="ORF">FN924_04460</name>
</gene>
<dbReference type="KEGG" id="aqt:FN924_04460"/>
<dbReference type="Pfam" id="PF18765">
    <property type="entry name" value="Polbeta"/>
    <property type="match status" value="1"/>
</dbReference>
<keyword evidence="2" id="KW-0808">Transferase</keyword>
<evidence type="ECO:0000313" key="3">
    <source>
        <dbReference type="Proteomes" id="UP000315215"/>
    </source>
</evidence>